<protein>
    <submittedName>
        <fullName evidence="3">Uncharacterized protein</fullName>
    </submittedName>
</protein>
<dbReference type="EMBL" id="LUGH01000869">
    <property type="protein sequence ID" value="OBZ82426.1"/>
    <property type="molecule type" value="Genomic_DNA"/>
</dbReference>
<dbReference type="InParanoid" id="A0A1C7NQJ0"/>
<proteinExistence type="predicted"/>
<dbReference type="Proteomes" id="UP000093000">
    <property type="component" value="Unassembled WGS sequence"/>
</dbReference>
<evidence type="ECO:0000313" key="2">
    <source>
        <dbReference type="EMBL" id="OBZ82426.1"/>
    </source>
</evidence>
<comment type="caution">
    <text evidence="3">The sequence shown here is derived from an EMBL/GenBank/DDBJ whole genome shotgun (WGS) entry which is preliminary data.</text>
</comment>
<organism evidence="3 4">
    <name type="scientific">Choanephora cucurbitarum</name>
    <dbReference type="NCBI Taxonomy" id="101091"/>
    <lineage>
        <taxon>Eukaryota</taxon>
        <taxon>Fungi</taxon>
        <taxon>Fungi incertae sedis</taxon>
        <taxon>Mucoromycota</taxon>
        <taxon>Mucoromycotina</taxon>
        <taxon>Mucoromycetes</taxon>
        <taxon>Mucorales</taxon>
        <taxon>Mucorineae</taxon>
        <taxon>Choanephoraceae</taxon>
        <taxon>Choanephoroideae</taxon>
        <taxon>Choanephora</taxon>
    </lineage>
</organism>
<keyword evidence="4" id="KW-1185">Reference proteome</keyword>
<gene>
    <name evidence="3" type="ORF">A0J61_00555</name>
    <name evidence="2" type="ORF">A0J61_09525</name>
</gene>
<dbReference type="AlphaFoldDB" id="A0A1C7NQJ0"/>
<sequence length="84" mass="9236">MKLLPCKNKGKADVNERFAIFKSEDANLIPDPQQISQNFIFSGTDNGILHKRFAASTEQDKSEFQPLSEAETASAEDVGFANTS</sequence>
<feature type="region of interest" description="Disordered" evidence="1">
    <location>
        <begin position="59"/>
        <end position="84"/>
    </location>
</feature>
<accession>A0A1C7NQJ0</accession>
<evidence type="ECO:0000256" key="1">
    <source>
        <dbReference type="SAM" id="MobiDB-lite"/>
    </source>
</evidence>
<dbReference type="EMBL" id="LUGH01000013">
    <property type="protein sequence ID" value="OBZ91391.1"/>
    <property type="molecule type" value="Genomic_DNA"/>
</dbReference>
<evidence type="ECO:0000313" key="4">
    <source>
        <dbReference type="Proteomes" id="UP000093000"/>
    </source>
</evidence>
<name>A0A1C7NQJ0_9FUNG</name>
<evidence type="ECO:0000313" key="3">
    <source>
        <dbReference type="EMBL" id="OBZ91391.1"/>
    </source>
</evidence>
<reference evidence="3 4" key="1">
    <citation type="submission" date="2016-03" db="EMBL/GenBank/DDBJ databases">
        <title>Choanephora cucurbitarum.</title>
        <authorList>
            <person name="Min B."/>
            <person name="Park H."/>
            <person name="Park J.-H."/>
            <person name="Shin H.-D."/>
            <person name="Choi I.-G."/>
        </authorList>
    </citation>
    <scope>NUCLEOTIDE SEQUENCE [LARGE SCALE GENOMIC DNA]</scope>
    <source>
        <strain evidence="3 4">KUS-F28377</strain>
    </source>
</reference>